<dbReference type="Gene3D" id="3.40.50.720">
    <property type="entry name" value="NAD(P)-binding Rossmann-like Domain"/>
    <property type="match status" value="2"/>
</dbReference>
<proteinExistence type="inferred from homology"/>
<evidence type="ECO:0000313" key="3">
    <source>
        <dbReference type="EMBL" id="KGO51287.1"/>
    </source>
</evidence>
<dbReference type="HOGENOM" id="CLU_010194_13_1_1"/>
<dbReference type="GeneID" id="27673550"/>
<dbReference type="SUPFAM" id="SSF51735">
    <property type="entry name" value="NAD(P)-binding Rossmann-fold domains"/>
    <property type="match status" value="1"/>
</dbReference>
<keyword evidence="4" id="KW-1185">Reference proteome</keyword>
<keyword evidence="2" id="KW-0560">Oxidoreductase</keyword>
<protein>
    <submittedName>
        <fullName evidence="3">Short-chain dehydrogenase/reductase SDR</fullName>
    </submittedName>
</protein>
<evidence type="ECO:0000256" key="2">
    <source>
        <dbReference type="ARBA" id="ARBA00023002"/>
    </source>
</evidence>
<comment type="caution">
    <text evidence="3">The sequence shown here is derived from an EMBL/GenBank/DDBJ whole genome shotgun (WGS) entry which is preliminary data.</text>
</comment>
<dbReference type="GO" id="GO:0016491">
    <property type="term" value="F:oxidoreductase activity"/>
    <property type="evidence" value="ECO:0007669"/>
    <property type="project" value="UniProtKB-KW"/>
</dbReference>
<dbReference type="InterPro" id="IPR036291">
    <property type="entry name" value="NAD(P)-bd_dom_sf"/>
</dbReference>
<reference evidence="3 4" key="1">
    <citation type="journal article" date="2015" name="Mol. Plant Microbe Interact.">
        <title>Genome, transcriptome, and functional analyses of Penicillium expansum provide new insights into secondary metabolism and pathogenicity.</title>
        <authorList>
            <person name="Ballester A.R."/>
            <person name="Marcet-Houben M."/>
            <person name="Levin E."/>
            <person name="Sela N."/>
            <person name="Selma-Lazaro C."/>
            <person name="Carmona L."/>
            <person name="Wisniewski M."/>
            <person name="Droby S."/>
            <person name="Gonzalez-Candelas L."/>
            <person name="Gabaldon T."/>
        </authorList>
    </citation>
    <scope>NUCLEOTIDE SEQUENCE [LARGE SCALE GENOMIC DNA]</scope>
    <source>
        <strain evidence="3 4">MD-8</strain>
    </source>
</reference>
<dbReference type="Proteomes" id="UP000030143">
    <property type="component" value="Unassembled WGS sequence"/>
</dbReference>
<dbReference type="RefSeq" id="XP_016594240.1">
    <property type="nucleotide sequence ID" value="XM_016738131.1"/>
</dbReference>
<organism evidence="3 4">
    <name type="scientific">Penicillium expansum</name>
    <name type="common">Blue mold rot fungus</name>
    <dbReference type="NCBI Taxonomy" id="27334"/>
    <lineage>
        <taxon>Eukaryota</taxon>
        <taxon>Fungi</taxon>
        <taxon>Dikarya</taxon>
        <taxon>Ascomycota</taxon>
        <taxon>Pezizomycotina</taxon>
        <taxon>Eurotiomycetes</taxon>
        <taxon>Eurotiomycetidae</taxon>
        <taxon>Eurotiales</taxon>
        <taxon>Aspergillaceae</taxon>
        <taxon>Penicillium</taxon>
    </lineage>
</organism>
<evidence type="ECO:0000313" key="4">
    <source>
        <dbReference type="Proteomes" id="UP000030143"/>
    </source>
</evidence>
<accession>A0A0A2J796</accession>
<dbReference type="STRING" id="27334.A0A0A2J796"/>
<dbReference type="VEuPathDB" id="FungiDB:PEXP_008460"/>
<gene>
    <name evidence="3" type="ORF">PEX2_008540</name>
</gene>
<dbReference type="PANTHER" id="PTHR43180">
    <property type="entry name" value="3-OXOACYL-(ACYL-CARRIER-PROTEIN) REDUCTASE (AFU_ORTHOLOGUE AFUA_6G11210)"/>
    <property type="match status" value="1"/>
</dbReference>
<dbReference type="PhylomeDB" id="A0A0A2J796"/>
<name>A0A0A2J796_PENEN</name>
<dbReference type="EMBL" id="JQFZ01000288">
    <property type="protein sequence ID" value="KGO51287.1"/>
    <property type="molecule type" value="Genomic_DNA"/>
</dbReference>
<sequence length="285" mass="30733">MMDSIKDADFFALRSLSGKTAIVTGGANGIGAETVRLLNSWGANTLVADLERTRSDAETLIQSLQHPESASFVGVNILIWTEMKLLFAQCIQQFGKVDIVVANAGIMESHKLFDIGNVDEHGELRESTEGFRVIDVNLKGTINILVTSTSGYFGSTGVGAYIASKHGITGLLRAAQQVGRELGIRINAVAPFFTPTPTFKALAEKWKHSGLKSNTLECVSMAISLACTRDETGKCYMIAGGKFVEVEGSRELLLPQWLGNETAELLQSASKLFEGNSYPLPGENE</sequence>
<comment type="similarity">
    <text evidence="1">Belongs to the short-chain dehydrogenases/reductases (SDR) family.</text>
</comment>
<dbReference type="PANTHER" id="PTHR43180:SF63">
    <property type="entry name" value="DEHYDROGENASE_REDUCTASE FAMILY PROTEIN, PUTATIVE (AFU_ORTHOLOGUE AFUA_6G03520)-RELATED"/>
    <property type="match status" value="1"/>
</dbReference>
<dbReference type="Pfam" id="PF00106">
    <property type="entry name" value="adh_short"/>
    <property type="match status" value="1"/>
</dbReference>
<dbReference type="InterPro" id="IPR002347">
    <property type="entry name" value="SDR_fam"/>
</dbReference>
<dbReference type="OrthoDB" id="5371740at2759"/>
<dbReference type="AlphaFoldDB" id="A0A0A2J796"/>
<evidence type="ECO:0000256" key="1">
    <source>
        <dbReference type="ARBA" id="ARBA00006484"/>
    </source>
</evidence>
<dbReference type="PRINTS" id="PR00081">
    <property type="entry name" value="GDHRDH"/>
</dbReference>